<dbReference type="GO" id="GO:0006096">
    <property type="term" value="P:glycolytic process"/>
    <property type="evidence" value="ECO:0007669"/>
    <property type="project" value="UniProtKB-UniRule"/>
</dbReference>
<dbReference type="InterPro" id="IPR035482">
    <property type="entry name" value="SIS_PGI_2"/>
</dbReference>
<dbReference type="FunFam" id="3.40.50.10490:FF:000016">
    <property type="entry name" value="Glucose-6-phosphate isomerase"/>
    <property type="match status" value="1"/>
</dbReference>
<dbReference type="CDD" id="cd05016">
    <property type="entry name" value="SIS_PGI_2"/>
    <property type="match status" value="1"/>
</dbReference>
<dbReference type="GO" id="GO:0006094">
    <property type="term" value="P:gluconeogenesis"/>
    <property type="evidence" value="ECO:0007669"/>
    <property type="project" value="UniProtKB-UniRule"/>
</dbReference>
<dbReference type="InterPro" id="IPR035476">
    <property type="entry name" value="SIS_PGI_1"/>
</dbReference>
<dbReference type="GO" id="GO:0048029">
    <property type="term" value="F:monosaccharide binding"/>
    <property type="evidence" value="ECO:0007669"/>
    <property type="project" value="TreeGrafter"/>
</dbReference>
<dbReference type="PROSITE" id="PS00174">
    <property type="entry name" value="P_GLUCOSE_ISOMERASE_2"/>
    <property type="match status" value="1"/>
</dbReference>
<organism evidence="10 11">
    <name type="scientific">Enterococcus casseliflavus ATCC 12755</name>
    <dbReference type="NCBI Taxonomy" id="888066"/>
    <lineage>
        <taxon>Bacteria</taxon>
        <taxon>Bacillati</taxon>
        <taxon>Bacillota</taxon>
        <taxon>Bacilli</taxon>
        <taxon>Lactobacillales</taxon>
        <taxon>Enterococcaceae</taxon>
        <taxon>Enterococcus</taxon>
    </lineage>
</organism>
<dbReference type="Proteomes" id="UP000004835">
    <property type="component" value="Unassembled WGS sequence"/>
</dbReference>
<dbReference type="InterPro" id="IPR046348">
    <property type="entry name" value="SIS_dom_sf"/>
</dbReference>
<name>F0ENS3_ENTCA</name>
<dbReference type="InterPro" id="IPR018189">
    <property type="entry name" value="Phosphoglucose_isomerase_CS"/>
</dbReference>
<comment type="caution">
    <text evidence="8">Lacks conserved residue(s) required for the propagation of feature annotation.</text>
</comment>
<dbReference type="GO" id="GO:0005829">
    <property type="term" value="C:cytosol"/>
    <property type="evidence" value="ECO:0007669"/>
    <property type="project" value="TreeGrafter"/>
</dbReference>
<comment type="similarity">
    <text evidence="2 8 9">Belongs to the GPI family.</text>
</comment>
<evidence type="ECO:0000256" key="3">
    <source>
        <dbReference type="ARBA" id="ARBA00022432"/>
    </source>
</evidence>
<evidence type="ECO:0000313" key="11">
    <source>
        <dbReference type="Proteomes" id="UP000004835"/>
    </source>
</evidence>
<comment type="caution">
    <text evidence="10">The sequence shown here is derived from an EMBL/GenBank/DDBJ whole genome shotgun (WGS) entry which is preliminary data.</text>
</comment>
<dbReference type="PROSITE" id="PS51463">
    <property type="entry name" value="P_GLUCOSE_ISOMERASE_3"/>
    <property type="match status" value="1"/>
</dbReference>
<evidence type="ECO:0000256" key="6">
    <source>
        <dbReference type="ARBA" id="ARBA00023235"/>
    </source>
</evidence>
<dbReference type="AlphaFoldDB" id="F0ENS3"/>
<keyword evidence="5 8" id="KW-0324">Glycolysis</keyword>
<evidence type="ECO:0000256" key="1">
    <source>
        <dbReference type="ARBA" id="ARBA00004926"/>
    </source>
</evidence>
<dbReference type="EC" id="5.3.1.9" evidence="8"/>
<evidence type="ECO:0000256" key="7">
    <source>
        <dbReference type="ARBA" id="ARBA00029321"/>
    </source>
</evidence>
<proteinExistence type="inferred from homology"/>
<comment type="subcellular location">
    <subcellularLocation>
        <location evidence="8">Cytoplasm</location>
    </subcellularLocation>
</comment>
<dbReference type="NCBIfam" id="NF010697">
    <property type="entry name" value="PRK14097.1"/>
    <property type="match status" value="1"/>
</dbReference>
<dbReference type="SUPFAM" id="SSF53697">
    <property type="entry name" value="SIS domain"/>
    <property type="match status" value="1"/>
</dbReference>
<protein>
    <recommendedName>
        <fullName evidence="8">Glucose-6-phosphate isomerase</fullName>
        <shortName evidence="8">GPI</shortName>
        <ecNumber evidence="8">5.3.1.9</ecNumber>
    </recommendedName>
    <alternativeName>
        <fullName evidence="8">Phosphoglucose isomerase</fullName>
        <shortName evidence="8">PGI</shortName>
    </alternativeName>
    <alternativeName>
        <fullName evidence="8">Phosphohexose isomerase</fullName>
        <shortName evidence="8">PHI</shortName>
    </alternativeName>
</protein>
<feature type="active site" description="Proton donor" evidence="8">
    <location>
        <position position="302"/>
    </location>
</feature>
<dbReference type="GO" id="GO:0097367">
    <property type="term" value="F:carbohydrate derivative binding"/>
    <property type="evidence" value="ECO:0007669"/>
    <property type="project" value="InterPro"/>
</dbReference>
<evidence type="ECO:0000256" key="5">
    <source>
        <dbReference type="ARBA" id="ARBA00023152"/>
    </source>
</evidence>
<comment type="catalytic activity">
    <reaction evidence="7 8 9">
        <text>alpha-D-glucose 6-phosphate = beta-D-fructose 6-phosphate</text>
        <dbReference type="Rhea" id="RHEA:11816"/>
        <dbReference type="ChEBI" id="CHEBI:57634"/>
        <dbReference type="ChEBI" id="CHEBI:58225"/>
        <dbReference type="EC" id="5.3.1.9"/>
    </reaction>
</comment>
<evidence type="ECO:0000256" key="2">
    <source>
        <dbReference type="ARBA" id="ARBA00006604"/>
    </source>
</evidence>
<gene>
    <name evidence="8 10" type="primary">pgi</name>
    <name evidence="10" type="ORF">HMPREF9087_3065</name>
</gene>
<dbReference type="HOGENOM" id="CLU_037303_0_1_9"/>
<feature type="active site" evidence="8">
    <location>
        <position position="437"/>
    </location>
</feature>
<dbReference type="HAMAP" id="MF_00473">
    <property type="entry name" value="G6P_isomerase"/>
    <property type="match status" value="1"/>
</dbReference>
<evidence type="ECO:0000256" key="4">
    <source>
        <dbReference type="ARBA" id="ARBA00022490"/>
    </source>
</evidence>
<dbReference type="GO" id="GO:0051156">
    <property type="term" value="P:glucose 6-phosphate metabolic process"/>
    <property type="evidence" value="ECO:0007669"/>
    <property type="project" value="TreeGrafter"/>
</dbReference>
<reference evidence="10 11" key="1">
    <citation type="submission" date="2011-01" db="EMBL/GenBank/DDBJ databases">
        <authorList>
            <person name="Muzny D."/>
            <person name="Qin X."/>
            <person name="Deng J."/>
            <person name="Jiang H."/>
            <person name="Liu Y."/>
            <person name="Qu J."/>
            <person name="Song X.-Z."/>
            <person name="Zhang L."/>
            <person name="Thornton R."/>
            <person name="Coyle M."/>
            <person name="Francisco L."/>
            <person name="Jackson L."/>
            <person name="Javaid M."/>
            <person name="Korchina V."/>
            <person name="Kovar C."/>
            <person name="Mata R."/>
            <person name="Mathew T."/>
            <person name="Ngo R."/>
            <person name="Nguyen L."/>
            <person name="Nguyen N."/>
            <person name="Okwuonu G."/>
            <person name="Ongeri F."/>
            <person name="Pham C."/>
            <person name="Simmons D."/>
            <person name="Wilczek-Boney K."/>
            <person name="Hale W."/>
            <person name="Jakkamsetti A."/>
            <person name="Pham P."/>
            <person name="Ruth R."/>
            <person name="San Lucas F."/>
            <person name="Warren J."/>
            <person name="Zhang J."/>
            <person name="Zhao Z."/>
            <person name="Zhou C."/>
            <person name="Zhu D."/>
            <person name="Lee S."/>
            <person name="Bess C."/>
            <person name="Blankenburg K."/>
            <person name="Forbes L."/>
            <person name="Fu Q."/>
            <person name="Gubbala S."/>
            <person name="Hirani K."/>
            <person name="Jayaseelan J.C."/>
            <person name="Lara F."/>
            <person name="Munidasa M."/>
            <person name="Palculict T."/>
            <person name="Patil S."/>
            <person name="Pu L.-L."/>
            <person name="Saada N."/>
            <person name="Tang L."/>
            <person name="Weissenberger G."/>
            <person name="Zhu Y."/>
            <person name="Hemphill L."/>
            <person name="Shang Y."/>
            <person name="Youmans B."/>
            <person name="Ayvaz T."/>
            <person name="Ross M."/>
            <person name="Santibanez J."/>
            <person name="Aqrawi P."/>
            <person name="Gross S."/>
            <person name="Joshi V."/>
            <person name="Fowler G."/>
            <person name="Nazareth L."/>
            <person name="Reid J."/>
            <person name="Worley K."/>
            <person name="Petrosino J."/>
            <person name="Highlander S."/>
            <person name="Gibbs R."/>
        </authorList>
    </citation>
    <scope>NUCLEOTIDE SEQUENCE [LARGE SCALE GENOMIC DNA]</scope>
    <source>
        <strain evidence="10 11">ATCC 12755</strain>
    </source>
</reference>
<evidence type="ECO:0000256" key="9">
    <source>
        <dbReference type="RuleBase" id="RU000612"/>
    </source>
</evidence>
<comment type="function">
    <text evidence="8">Catalyzes the reversible isomerization of glucose-6-phosphate to fructose-6-phosphate.</text>
</comment>
<comment type="pathway">
    <text evidence="8">Carbohydrate biosynthesis; gluconeogenesis.</text>
</comment>
<dbReference type="PRINTS" id="PR00662">
    <property type="entry name" value="G6PISOMERASE"/>
</dbReference>
<dbReference type="Pfam" id="PF00342">
    <property type="entry name" value="PGI"/>
    <property type="match status" value="1"/>
</dbReference>
<comment type="pathway">
    <text evidence="1 8 9">Carbohydrate degradation; glycolysis; D-glyceraldehyde 3-phosphate and glycerone phosphate from D-glucose: step 2/4.</text>
</comment>
<keyword evidence="3 8" id="KW-0312">Gluconeogenesis</keyword>
<dbReference type="UniPathway" id="UPA00138"/>
<evidence type="ECO:0000313" key="10">
    <source>
        <dbReference type="EMBL" id="EGC67948.1"/>
    </source>
</evidence>
<dbReference type="GO" id="GO:0004347">
    <property type="term" value="F:glucose-6-phosphate isomerase activity"/>
    <property type="evidence" value="ECO:0007669"/>
    <property type="project" value="UniProtKB-UniRule"/>
</dbReference>
<dbReference type="PROSITE" id="PS00765">
    <property type="entry name" value="P_GLUCOSE_ISOMERASE_1"/>
    <property type="match status" value="1"/>
</dbReference>
<sequence length="460" mass="51121">MYEKLFFQGGQIMSHIKFDYSKVAPFVNEYELSYMQSQVTAADKQLREGTGAGSDFLGWIDLPKNYDKDEFARIKKAAEKIQSDSEVLVVIGIGGSYLGAKAAIDFLNHSFFNLLPNEERKAPQIFFAGNSISSTYLADLIEIIGDRDFSVNVISKSGTTTEPAIAFRVFKERLIEKYGKEEANKRIYATTDKAKGAVKVEADAENWETFVIPDDVGGRFSVLTAVGLLPIAASGADIDALMQGAADASDAYASDDLEKNEAYQYAAMRNILYRKGKVTELLINYEPGMQYFSEWWKQLFGESEGKDQKGIYPSSANFSTDLHSLGQYIQEGRRNIFETVVKVEKPRKSIAIPTQEADLDGLGYLEGKEVDFVNTKAFEGTLLAHTDGDVPNLLVKIPTMDAYTLGYTMYFFEIAVGISGYLNGVNPFDQPGVEAYKKNMFALLGKPGFEDLAKELNERL</sequence>
<evidence type="ECO:0000256" key="8">
    <source>
        <dbReference type="HAMAP-Rule" id="MF_00473"/>
    </source>
</evidence>
<keyword evidence="6 8" id="KW-0413">Isomerase</keyword>
<dbReference type="UniPathway" id="UPA00109">
    <property type="reaction ID" value="UER00181"/>
</dbReference>
<dbReference type="InterPro" id="IPR001672">
    <property type="entry name" value="G6P_Isomerase"/>
</dbReference>
<dbReference type="FunFam" id="3.40.50.10490:FF:000015">
    <property type="entry name" value="Glucose-6-phosphate isomerase"/>
    <property type="match status" value="1"/>
</dbReference>
<dbReference type="Gene3D" id="3.40.50.10490">
    <property type="entry name" value="Glucose-6-phosphate isomerase like protein, domain 1"/>
    <property type="match status" value="3"/>
</dbReference>
<dbReference type="CDD" id="cd05015">
    <property type="entry name" value="SIS_PGI_1"/>
    <property type="match status" value="1"/>
</dbReference>
<accession>F0ENS3</accession>
<dbReference type="PANTHER" id="PTHR11469:SF1">
    <property type="entry name" value="GLUCOSE-6-PHOSPHATE ISOMERASE"/>
    <property type="match status" value="1"/>
</dbReference>
<keyword evidence="4 8" id="KW-0963">Cytoplasm</keyword>
<dbReference type="PANTHER" id="PTHR11469">
    <property type="entry name" value="GLUCOSE-6-PHOSPHATE ISOMERASE"/>
    <property type="match status" value="1"/>
</dbReference>
<dbReference type="EMBL" id="AEWT01000031">
    <property type="protein sequence ID" value="EGC67948.1"/>
    <property type="molecule type" value="Genomic_DNA"/>
</dbReference>